<dbReference type="PROSITE" id="PS00463">
    <property type="entry name" value="ZN2_CY6_FUNGAL_1"/>
    <property type="match status" value="1"/>
</dbReference>
<keyword evidence="5" id="KW-1185">Reference proteome</keyword>
<dbReference type="CDD" id="cd00067">
    <property type="entry name" value="GAL4"/>
    <property type="match status" value="1"/>
</dbReference>
<dbReference type="PROSITE" id="PS50048">
    <property type="entry name" value="ZN2_CY6_FUNGAL_2"/>
    <property type="match status" value="1"/>
</dbReference>
<dbReference type="InterPro" id="IPR021858">
    <property type="entry name" value="Fun_TF"/>
</dbReference>
<dbReference type="SMART" id="SM00066">
    <property type="entry name" value="GAL4"/>
    <property type="match status" value="1"/>
</dbReference>
<comment type="caution">
    <text evidence="4">The sequence shown here is derived from an EMBL/GenBank/DDBJ whole genome shotgun (WGS) entry which is preliminary data.</text>
</comment>
<accession>A0A2P7ZD69</accession>
<dbReference type="STRING" id="40998.A0A2P7ZD69"/>
<dbReference type="Proteomes" id="UP000243723">
    <property type="component" value="Unassembled WGS sequence"/>
</dbReference>
<organism evidence="4 5">
    <name type="scientific">Elsinoe australis</name>
    <dbReference type="NCBI Taxonomy" id="40998"/>
    <lineage>
        <taxon>Eukaryota</taxon>
        <taxon>Fungi</taxon>
        <taxon>Dikarya</taxon>
        <taxon>Ascomycota</taxon>
        <taxon>Pezizomycotina</taxon>
        <taxon>Dothideomycetes</taxon>
        <taxon>Dothideomycetidae</taxon>
        <taxon>Myriangiales</taxon>
        <taxon>Elsinoaceae</taxon>
        <taxon>Elsinoe</taxon>
    </lineage>
</organism>
<dbReference type="Gene3D" id="4.10.240.10">
    <property type="entry name" value="Zn(2)-C6 fungal-type DNA-binding domain"/>
    <property type="match status" value="1"/>
</dbReference>
<dbReference type="GO" id="GO:0000981">
    <property type="term" value="F:DNA-binding transcription factor activity, RNA polymerase II-specific"/>
    <property type="evidence" value="ECO:0007669"/>
    <property type="project" value="InterPro"/>
</dbReference>
<dbReference type="OrthoDB" id="4491390at2759"/>
<feature type="region of interest" description="Disordered" evidence="2">
    <location>
        <begin position="62"/>
        <end position="81"/>
    </location>
</feature>
<dbReference type="InterPro" id="IPR001138">
    <property type="entry name" value="Zn2Cys6_DnaBD"/>
</dbReference>
<dbReference type="InterPro" id="IPR036864">
    <property type="entry name" value="Zn2-C6_fun-type_DNA-bd_sf"/>
</dbReference>
<proteinExistence type="predicted"/>
<evidence type="ECO:0000259" key="3">
    <source>
        <dbReference type="PROSITE" id="PS50048"/>
    </source>
</evidence>
<dbReference type="EMBL" id="NHZQ01000236">
    <property type="protein sequence ID" value="PSK46131.1"/>
    <property type="molecule type" value="Genomic_DNA"/>
</dbReference>
<dbReference type="InterPro" id="IPR053178">
    <property type="entry name" value="Osmoadaptation_assoc"/>
</dbReference>
<evidence type="ECO:0000313" key="5">
    <source>
        <dbReference type="Proteomes" id="UP000243723"/>
    </source>
</evidence>
<feature type="region of interest" description="Disordered" evidence="2">
    <location>
        <begin position="569"/>
        <end position="590"/>
    </location>
</feature>
<evidence type="ECO:0000256" key="1">
    <source>
        <dbReference type="ARBA" id="ARBA00023242"/>
    </source>
</evidence>
<dbReference type="GO" id="GO:0008270">
    <property type="term" value="F:zinc ion binding"/>
    <property type="evidence" value="ECO:0007669"/>
    <property type="project" value="InterPro"/>
</dbReference>
<dbReference type="Pfam" id="PF11951">
    <property type="entry name" value="Fungal_trans_2"/>
    <property type="match status" value="1"/>
</dbReference>
<evidence type="ECO:0000256" key="2">
    <source>
        <dbReference type="SAM" id="MobiDB-lite"/>
    </source>
</evidence>
<dbReference type="PANTHER" id="PTHR38111:SF2">
    <property type="entry name" value="FINGER DOMAIN PROTEIN, PUTATIVE (AFU_ORTHOLOGUE AFUA_1G01560)-RELATED"/>
    <property type="match status" value="1"/>
</dbReference>
<reference evidence="4 5" key="1">
    <citation type="submission" date="2017-05" db="EMBL/GenBank/DDBJ databases">
        <title>Draft genome sequence of Elsinoe australis.</title>
        <authorList>
            <person name="Cheng Q."/>
        </authorList>
    </citation>
    <scope>NUCLEOTIDE SEQUENCE [LARGE SCALE GENOMIC DNA]</scope>
    <source>
        <strain evidence="4 5">NL1</strain>
    </source>
</reference>
<dbReference type="PANTHER" id="PTHR38111">
    <property type="entry name" value="ZN(2)-C6 FUNGAL-TYPE DOMAIN-CONTAINING PROTEIN-RELATED"/>
    <property type="match status" value="1"/>
</dbReference>
<keyword evidence="1" id="KW-0539">Nucleus</keyword>
<feature type="domain" description="Zn(2)-C6 fungal-type" evidence="3">
    <location>
        <begin position="10"/>
        <end position="38"/>
    </location>
</feature>
<name>A0A2P7ZD69_9PEZI</name>
<dbReference type="AlphaFoldDB" id="A0A2P7ZD69"/>
<sequence length="590" mass="65725">MVGVAGKSTGCNTCRRRKVKCDAKKPACERCTSTGRACEGYEKFAVFLNNTLTGRLKRTRLEEVRPAQTEESAKATARGSPDSGVFIQQAISPSNYSDQSEPNSWEWNIPIPVNSQAIATVGALGRFVDQYMPTQQVDRGMLRGHWLEIAMAQSVPGSALETSLMALAWSRAGWLLGDSNFTARSRVMYGRALTQVHQALVDPVVRKQDDVLVICRALGLYELYESTTDDTNGFHQHTVGLCKLVQMRGVGAHYSPLAKAMLIDTKWSAMIFTLTKRQGSFLASKEWDAPLEDDEYLKPDLDLIRIGLLLGASLERLDSQKRRRDSIDKEASMDEVAQEILALHQRLLDWEVNLASTTLGLLYSVVDKLTGHFIPSPFPAEPWLDSYEVIFPDLRTALLLVRKWSVQNIILTSLLSVSASVPTSLLSLRTSHLEPRIHFPVHIPLQRNMQTELKDQAIHVATLITRSAPFMVDDARGWMAAQNFILPMRVATFILTAFSKDDVGLMRERDRCIAAYRGLSYGKGLGWAKVIGRVSGDDRVEGNRVVAVRGAVYGKAPMVQREGVWGCEEEDQIQTPDASQRQRTASEETQ</sequence>
<dbReference type="Pfam" id="PF00172">
    <property type="entry name" value="Zn_clus"/>
    <property type="match status" value="1"/>
</dbReference>
<feature type="compositionally biased region" description="Polar residues" evidence="2">
    <location>
        <begin position="573"/>
        <end position="590"/>
    </location>
</feature>
<dbReference type="SUPFAM" id="SSF57701">
    <property type="entry name" value="Zn2/Cys6 DNA-binding domain"/>
    <property type="match status" value="1"/>
</dbReference>
<protein>
    <submittedName>
        <fullName evidence="4">Transcriptional activator protein UGA3</fullName>
    </submittedName>
</protein>
<evidence type="ECO:0000313" key="4">
    <source>
        <dbReference type="EMBL" id="PSK46131.1"/>
    </source>
</evidence>
<gene>
    <name evidence="4" type="ORF">B9Z65_5099</name>
</gene>